<dbReference type="SUPFAM" id="SSF52768">
    <property type="entry name" value="Arginase/deacetylase"/>
    <property type="match status" value="1"/>
</dbReference>
<dbReference type="EC" id="3.5.3.8" evidence="5 6"/>
<dbReference type="Gene3D" id="3.40.800.10">
    <property type="entry name" value="Ureohydrolase domain"/>
    <property type="match status" value="1"/>
</dbReference>
<dbReference type="CDD" id="cd09988">
    <property type="entry name" value="Formimidoylglutamase"/>
    <property type="match status" value="1"/>
</dbReference>
<evidence type="ECO:0000313" key="10">
    <source>
        <dbReference type="EMBL" id="RAU83374.1"/>
    </source>
</evidence>
<dbReference type="GO" id="GO:0008783">
    <property type="term" value="F:agmatinase activity"/>
    <property type="evidence" value="ECO:0007669"/>
    <property type="project" value="TreeGrafter"/>
</dbReference>
<dbReference type="Pfam" id="PF00491">
    <property type="entry name" value="Arginase"/>
    <property type="match status" value="1"/>
</dbReference>
<comment type="pathway">
    <text evidence="5">Amino-acid degradation; L-histidine degradation into L-glutamate; L-glutamate from N-formimidoyl-L-glutamate (hydrolase route): step 1/1.</text>
</comment>
<evidence type="ECO:0000256" key="9">
    <source>
        <dbReference type="RuleBase" id="RU003684"/>
    </source>
</evidence>
<dbReference type="InterPro" id="IPR006035">
    <property type="entry name" value="Ureohydrolase"/>
</dbReference>
<comment type="function">
    <text evidence="5">Catalyzes the conversion of N-formimidoyl-L-glutamate to L-glutamate and formamide.</text>
</comment>
<dbReference type="UniPathway" id="UPA00379">
    <property type="reaction ID" value="UER00552"/>
</dbReference>
<dbReference type="AlphaFoldDB" id="A0A364RGH7"/>
<feature type="binding site" evidence="5">
    <location>
        <position position="250"/>
    </location>
    <ligand>
        <name>Mn(2+)</name>
        <dbReference type="ChEBI" id="CHEBI:29035"/>
        <label>2</label>
    </ligand>
</feature>
<evidence type="ECO:0000256" key="8">
    <source>
        <dbReference type="PROSITE-ProRule" id="PRU00742"/>
    </source>
</evidence>
<sequence>MYKPTTKGAWQGRIDALDGEAGKRWHQAIQFLDLSKEIPTVQQDQVAFAFLGFCCDEGVRRNQGRKGAAAGPAALRKAMASFAYHLPPNVLLVDAGDVISSNEKLEEAQMQLGRKVALLLAHGYKPLVLGGGHEIAYGHYLGLEQAVTDKELGIVNFDAHFDLRSYQQEPSSGTPFLQIADKMQQAGQAFKYNCLGIQEYGNTQVLFNTAENLGVKYTLADEVNANNLPALQQNLEAFLTTLDAVYITIDLDVFAAGYAPGVSAVNALGISPDVVVALLKTIMASGKLLSLDMAELNPSFDLDNRTAKLGAAILYQIVKEWSKV</sequence>
<keyword evidence="1 5" id="KW-0479">Metal-binding</keyword>
<keyword evidence="3 5" id="KW-0369">Histidine metabolism</keyword>
<evidence type="ECO:0000313" key="11">
    <source>
        <dbReference type="Proteomes" id="UP000251692"/>
    </source>
</evidence>
<keyword evidence="2 5" id="KW-0378">Hydrolase</keyword>
<dbReference type="OrthoDB" id="9788689at2"/>
<dbReference type="GO" id="GO:0019556">
    <property type="term" value="P:L-histidine catabolic process to glutamate and formamide"/>
    <property type="evidence" value="ECO:0007669"/>
    <property type="project" value="UniProtKB-UniRule"/>
</dbReference>
<dbReference type="InterPro" id="IPR020855">
    <property type="entry name" value="Ureohydrolase_Mn_BS"/>
</dbReference>
<evidence type="ECO:0000256" key="2">
    <source>
        <dbReference type="ARBA" id="ARBA00022801"/>
    </source>
</evidence>
<keyword evidence="4 5" id="KW-0464">Manganese</keyword>
<proteinExistence type="inferred from homology"/>
<feature type="binding site" evidence="7">
    <location>
        <position position="160"/>
    </location>
    <ligand>
        <name>Mn(2+)</name>
        <dbReference type="ChEBI" id="CHEBI:29035"/>
        <label>1</label>
    </ligand>
</feature>
<dbReference type="InterPro" id="IPR023696">
    <property type="entry name" value="Ureohydrolase_dom_sf"/>
</dbReference>
<feature type="binding site" evidence="5">
    <location>
        <position position="160"/>
    </location>
    <ligand>
        <name>Mn(2+)</name>
        <dbReference type="ChEBI" id="CHEBI:29035"/>
        <label>2</label>
    </ligand>
</feature>
<feature type="binding site" evidence="5 7">
    <location>
        <position position="162"/>
    </location>
    <ligand>
        <name>Mn(2+)</name>
        <dbReference type="ChEBI" id="CHEBI:29035"/>
        <label>1</label>
    </ligand>
</feature>
<feature type="binding site" evidence="5">
    <location>
        <position position="158"/>
    </location>
    <ligand>
        <name>Mn(2+)</name>
        <dbReference type="ChEBI" id="CHEBI:29035"/>
        <label>2</label>
    </ligand>
</feature>
<feature type="binding site" evidence="5 7">
    <location>
        <position position="158"/>
    </location>
    <ligand>
        <name>Mn(2+)</name>
        <dbReference type="ChEBI" id="CHEBI:29035"/>
        <label>1</label>
    </ligand>
</feature>
<comment type="cofactor">
    <cofactor evidence="5 7">
        <name>Mn(2+)</name>
        <dbReference type="ChEBI" id="CHEBI:29035"/>
    </cofactor>
    <text evidence="5 7">Binds 2 manganese ions per subunit.</text>
</comment>
<comment type="catalytic activity">
    <reaction evidence="5">
        <text>N-formimidoyl-L-glutamate + H2O = formamide + L-glutamate</text>
        <dbReference type="Rhea" id="RHEA:22492"/>
        <dbReference type="ChEBI" id="CHEBI:15377"/>
        <dbReference type="ChEBI" id="CHEBI:16397"/>
        <dbReference type="ChEBI" id="CHEBI:29985"/>
        <dbReference type="ChEBI" id="CHEBI:58928"/>
        <dbReference type="EC" id="3.5.3.8"/>
    </reaction>
</comment>
<evidence type="ECO:0000256" key="7">
    <source>
        <dbReference type="PIRSR" id="PIRSR036979-1"/>
    </source>
</evidence>
<dbReference type="PIRSF" id="PIRSF036979">
    <property type="entry name" value="Arginase"/>
    <property type="match status" value="1"/>
</dbReference>
<dbReference type="GO" id="GO:0050415">
    <property type="term" value="F:formimidoylglutamase activity"/>
    <property type="evidence" value="ECO:0007669"/>
    <property type="project" value="UniProtKB-UniRule"/>
</dbReference>
<organism evidence="10 11">
    <name type="scientific">Pontibacter arcticus</name>
    <dbReference type="NCBI Taxonomy" id="2080288"/>
    <lineage>
        <taxon>Bacteria</taxon>
        <taxon>Pseudomonadati</taxon>
        <taxon>Bacteroidota</taxon>
        <taxon>Cytophagia</taxon>
        <taxon>Cytophagales</taxon>
        <taxon>Hymenobacteraceae</taxon>
        <taxon>Pontibacter</taxon>
    </lineage>
</organism>
<dbReference type="PROSITE" id="PS51409">
    <property type="entry name" value="ARGINASE_2"/>
    <property type="match status" value="1"/>
</dbReference>
<feature type="binding site" evidence="5 7">
    <location>
        <position position="133"/>
    </location>
    <ligand>
        <name>Mn(2+)</name>
        <dbReference type="ChEBI" id="CHEBI:29035"/>
        <label>1</label>
    </ligand>
</feature>
<feature type="binding site" evidence="5 7">
    <location>
        <position position="250"/>
    </location>
    <ligand>
        <name>Mn(2+)</name>
        <dbReference type="ChEBI" id="CHEBI:29035"/>
        <label>1</label>
    </ligand>
</feature>
<comment type="caution">
    <text evidence="10">The sequence shown here is derived from an EMBL/GenBank/DDBJ whole genome shotgun (WGS) entry which is preliminary data.</text>
</comment>
<evidence type="ECO:0000256" key="3">
    <source>
        <dbReference type="ARBA" id="ARBA00022808"/>
    </source>
</evidence>
<dbReference type="RefSeq" id="WP_112305523.1">
    <property type="nucleotide sequence ID" value="NZ_QMDV01000002.1"/>
</dbReference>
<keyword evidence="11" id="KW-1185">Reference proteome</keyword>
<evidence type="ECO:0000256" key="5">
    <source>
        <dbReference type="HAMAP-Rule" id="MF_00737"/>
    </source>
</evidence>
<dbReference type="NCBIfam" id="TIGR01227">
    <property type="entry name" value="hutG"/>
    <property type="match status" value="1"/>
</dbReference>
<dbReference type="GO" id="GO:0033389">
    <property type="term" value="P:putrescine biosynthetic process from arginine, via agmatine"/>
    <property type="evidence" value="ECO:0007669"/>
    <property type="project" value="TreeGrafter"/>
</dbReference>
<dbReference type="InterPro" id="IPR005923">
    <property type="entry name" value="HutG"/>
</dbReference>
<dbReference type="PANTHER" id="PTHR11358">
    <property type="entry name" value="ARGINASE/AGMATINASE"/>
    <property type="match status" value="1"/>
</dbReference>
<dbReference type="Proteomes" id="UP000251692">
    <property type="component" value="Unassembled WGS sequence"/>
</dbReference>
<protein>
    <recommendedName>
        <fullName evidence="5 6">Formimidoylglutamase</fullName>
        <ecNumber evidence="5 6">3.5.3.8</ecNumber>
    </recommendedName>
    <alternativeName>
        <fullName evidence="5">Formiminoglutamase</fullName>
    </alternativeName>
    <alternativeName>
        <fullName evidence="5">Formiminoglutamate hydrolase</fullName>
    </alternativeName>
</protein>
<accession>A0A364RGH7</accession>
<feature type="binding site" evidence="5">
    <location>
        <position position="252"/>
    </location>
    <ligand>
        <name>Mn(2+)</name>
        <dbReference type="ChEBI" id="CHEBI:29035"/>
        <label>2</label>
    </ligand>
</feature>
<feature type="binding site" evidence="7">
    <location>
        <position position="252"/>
    </location>
    <ligand>
        <name>Mn(2+)</name>
        <dbReference type="ChEBI" id="CHEBI:29035"/>
        <label>1</label>
    </ligand>
</feature>
<dbReference type="GO" id="GO:0030145">
    <property type="term" value="F:manganese ion binding"/>
    <property type="evidence" value="ECO:0007669"/>
    <property type="project" value="UniProtKB-UniRule"/>
</dbReference>
<dbReference type="GO" id="GO:0019557">
    <property type="term" value="P:L-histidine catabolic process to glutamate and formate"/>
    <property type="evidence" value="ECO:0007669"/>
    <property type="project" value="UniProtKB-UniPathway"/>
</dbReference>
<evidence type="ECO:0000256" key="4">
    <source>
        <dbReference type="ARBA" id="ARBA00023211"/>
    </source>
</evidence>
<comment type="similarity">
    <text evidence="5 8 9">Belongs to the arginase family.</text>
</comment>
<reference evidence="10 11" key="2">
    <citation type="submission" date="2018-07" db="EMBL/GenBank/DDBJ databases">
        <title>Pontibacter sp. 2b14 genomic sequence and assembly.</title>
        <authorList>
            <person name="Du Z.-J."/>
        </authorList>
    </citation>
    <scope>NUCLEOTIDE SEQUENCE [LARGE SCALE GENOMIC DNA]</scope>
    <source>
        <strain evidence="10 11">2b14</strain>
    </source>
</reference>
<gene>
    <name evidence="5 10" type="primary">hutG</name>
    <name evidence="10" type="ORF">DP923_09225</name>
</gene>
<dbReference type="PANTHER" id="PTHR11358:SF35">
    <property type="entry name" value="FORMIMIDOYLGLUTAMASE"/>
    <property type="match status" value="1"/>
</dbReference>
<dbReference type="PROSITE" id="PS01053">
    <property type="entry name" value="ARGINASE_1"/>
    <property type="match status" value="1"/>
</dbReference>
<evidence type="ECO:0000256" key="6">
    <source>
        <dbReference type="NCBIfam" id="TIGR01227"/>
    </source>
</evidence>
<name>A0A364RGH7_9BACT</name>
<evidence type="ECO:0000256" key="1">
    <source>
        <dbReference type="ARBA" id="ARBA00022723"/>
    </source>
</evidence>
<reference evidence="10 11" key="1">
    <citation type="submission" date="2018-06" db="EMBL/GenBank/DDBJ databases">
        <authorList>
            <person name="Liu Z.-W."/>
        </authorList>
    </citation>
    <scope>NUCLEOTIDE SEQUENCE [LARGE SCALE GENOMIC DNA]</scope>
    <source>
        <strain evidence="10 11">2b14</strain>
    </source>
</reference>
<dbReference type="EMBL" id="QMDV01000002">
    <property type="protein sequence ID" value="RAU83374.1"/>
    <property type="molecule type" value="Genomic_DNA"/>
</dbReference>
<dbReference type="HAMAP" id="MF_00737">
    <property type="entry name" value="Formimidoylglutam"/>
    <property type="match status" value="1"/>
</dbReference>